<evidence type="ECO:0000256" key="2">
    <source>
        <dbReference type="ARBA" id="ARBA00023125"/>
    </source>
</evidence>
<feature type="DNA-binding region" description="H-T-H motif" evidence="3">
    <location>
        <begin position="24"/>
        <end position="43"/>
    </location>
</feature>
<dbReference type="PROSITE" id="PS50977">
    <property type="entry name" value="HTH_TETR_2"/>
    <property type="match status" value="2"/>
</dbReference>
<proteinExistence type="predicted"/>
<dbReference type="Gene3D" id="1.10.357.10">
    <property type="entry name" value="Tetracycline Repressor, domain 2"/>
    <property type="match status" value="2"/>
</dbReference>
<keyword evidence="2 3" id="KW-0238">DNA-binding</keyword>
<evidence type="ECO:0000256" key="1">
    <source>
        <dbReference type="ARBA" id="ARBA00022491"/>
    </source>
</evidence>
<organism evidence="5 6">
    <name type="scientific">Heyndrickxia oleronia</name>
    <dbReference type="NCBI Taxonomy" id="38875"/>
    <lineage>
        <taxon>Bacteria</taxon>
        <taxon>Bacillati</taxon>
        <taxon>Bacillota</taxon>
        <taxon>Bacilli</taxon>
        <taxon>Bacillales</taxon>
        <taxon>Bacillaceae</taxon>
        <taxon>Heyndrickxia</taxon>
    </lineage>
</organism>
<keyword evidence="1" id="KW-0678">Repressor</keyword>
<protein>
    <submittedName>
        <fullName evidence="5">TetR/AcrR family transcriptional regulator</fullName>
    </submittedName>
</protein>
<dbReference type="Pfam" id="PF00440">
    <property type="entry name" value="TetR_N"/>
    <property type="match status" value="2"/>
</dbReference>
<dbReference type="InterPro" id="IPR036271">
    <property type="entry name" value="Tet_transcr_reg_TetR-rel_C_sf"/>
</dbReference>
<dbReference type="PANTHER" id="PTHR43479:SF11">
    <property type="entry name" value="ACREF_ENVCD OPERON REPRESSOR-RELATED"/>
    <property type="match status" value="1"/>
</dbReference>
<dbReference type="InterPro" id="IPR050624">
    <property type="entry name" value="HTH-type_Tx_Regulator"/>
</dbReference>
<sequence length="261" mass="29460">MKSGERILEAAYSLISTKPHDKITFADIAKLSNVHWSTVRRYFGSKEKMRKRLLEYQVETNNQSLADTRTKILESAETIFAKYGYEGATLDQVAQNSGLTKGAVYWHFSSKNDLFLALTEKRLKELLTNLNQESKEIFQASLPQEALTVLLNAQFQACELEGSDKPLLLFEFISKSRDPEMKAKLQKSFTNLLNGTSQIINQLQNEEFVTNEITSSSLSITLHALINGVVLMWILSPNSVPISTIAKDVTKVIWDGIRPIK</sequence>
<dbReference type="SUPFAM" id="SSF48498">
    <property type="entry name" value="Tetracyclin repressor-like, C-terminal domain"/>
    <property type="match status" value="1"/>
</dbReference>
<comment type="caution">
    <text evidence="5">The sequence shown here is derived from an EMBL/GenBank/DDBJ whole genome shotgun (WGS) entry which is preliminary data.</text>
</comment>
<evidence type="ECO:0000313" key="6">
    <source>
        <dbReference type="Proteomes" id="UP001159179"/>
    </source>
</evidence>
<dbReference type="EMBL" id="JAROYP010000001">
    <property type="protein sequence ID" value="MDH5159586.1"/>
    <property type="molecule type" value="Genomic_DNA"/>
</dbReference>
<dbReference type="InterPro" id="IPR023772">
    <property type="entry name" value="DNA-bd_HTH_TetR-type_CS"/>
</dbReference>
<reference evidence="5" key="1">
    <citation type="submission" date="2023-03" db="EMBL/GenBank/DDBJ databases">
        <title>Bacterial isolates from washroom surfaces on a university campus.</title>
        <authorList>
            <person name="Holman D.B."/>
            <person name="Gzyl K.E."/>
            <person name="Taheri A.E."/>
        </authorList>
    </citation>
    <scope>NUCLEOTIDE SEQUENCE</scope>
    <source>
        <strain evidence="5">RD03</strain>
    </source>
</reference>
<evidence type="ECO:0000256" key="3">
    <source>
        <dbReference type="PROSITE-ProRule" id="PRU00335"/>
    </source>
</evidence>
<dbReference type="PROSITE" id="PS01081">
    <property type="entry name" value="HTH_TETR_1"/>
    <property type="match status" value="1"/>
</dbReference>
<dbReference type="PRINTS" id="PR00455">
    <property type="entry name" value="HTHTETR"/>
</dbReference>
<evidence type="ECO:0000259" key="4">
    <source>
        <dbReference type="PROSITE" id="PS50977"/>
    </source>
</evidence>
<dbReference type="Gene3D" id="1.10.10.60">
    <property type="entry name" value="Homeodomain-like"/>
    <property type="match status" value="1"/>
</dbReference>
<dbReference type="GO" id="GO:0003677">
    <property type="term" value="F:DNA binding"/>
    <property type="evidence" value="ECO:0007669"/>
    <property type="project" value="UniProtKB-UniRule"/>
</dbReference>
<dbReference type="InterPro" id="IPR009057">
    <property type="entry name" value="Homeodomain-like_sf"/>
</dbReference>
<accession>A0AAW6SRY1</accession>
<dbReference type="RefSeq" id="WP_280615485.1">
    <property type="nucleotide sequence ID" value="NZ_JAROYP010000001.1"/>
</dbReference>
<evidence type="ECO:0000313" key="5">
    <source>
        <dbReference type="EMBL" id="MDH5159586.1"/>
    </source>
</evidence>
<gene>
    <name evidence="5" type="ORF">P5X88_01480</name>
</gene>
<feature type="domain" description="HTH tetR-type" evidence="4">
    <location>
        <begin position="1"/>
        <end position="61"/>
    </location>
</feature>
<feature type="DNA-binding region" description="H-T-H motif" evidence="3">
    <location>
        <begin position="89"/>
        <end position="108"/>
    </location>
</feature>
<dbReference type="Proteomes" id="UP001159179">
    <property type="component" value="Unassembled WGS sequence"/>
</dbReference>
<dbReference type="PANTHER" id="PTHR43479">
    <property type="entry name" value="ACREF/ENVCD OPERON REPRESSOR-RELATED"/>
    <property type="match status" value="1"/>
</dbReference>
<name>A0AAW6SRY1_9BACI</name>
<dbReference type="AlphaFoldDB" id="A0AAW6SRY1"/>
<feature type="domain" description="HTH tetR-type" evidence="4">
    <location>
        <begin position="66"/>
        <end position="126"/>
    </location>
</feature>
<dbReference type="SUPFAM" id="SSF46689">
    <property type="entry name" value="Homeodomain-like"/>
    <property type="match status" value="2"/>
</dbReference>
<dbReference type="InterPro" id="IPR001647">
    <property type="entry name" value="HTH_TetR"/>
</dbReference>